<sequence length="151" mass="16462">MSIKNLEFSTIAPPKVSRNAMNTKTRARSKFIAAVVNQIGAVEAAISGKSFVVTKMRRTTDEDGSHRQVSHDVQVRPWWFLQGDVFYLAPKYANQPLTLGANKSKPTVVCGKSLSDVAATLNTVKAAAEAGELDDVLEAQAITARKRMTKK</sequence>
<dbReference type="OrthoDB" id="7347353at2"/>
<name>A0A178MIV7_9PROT</name>
<reference evidence="1 2" key="1">
    <citation type="submission" date="2016-04" db="EMBL/GenBank/DDBJ databases">
        <title>Draft genome sequence of freshwater magnetotactic bacteria Magnetospirillum marisnigri SP-1 and Magnetospirillum moscoviense BB-1.</title>
        <authorList>
            <person name="Koziaeva V."/>
            <person name="Dziuba M.V."/>
            <person name="Ivanov T.M."/>
            <person name="Kuznetsov B."/>
            <person name="Grouzdev D.S."/>
        </authorList>
    </citation>
    <scope>NUCLEOTIDE SEQUENCE [LARGE SCALE GENOMIC DNA]</scope>
    <source>
        <strain evidence="1 2">SP-1</strain>
    </source>
</reference>
<dbReference type="STRING" id="1285242.A6A04_04690"/>
<keyword evidence="2" id="KW-1185">Reference proteome</keyword>
<dbReference type="RefSeq" id="WP_068494232.1">
    <property type="nucleotide sequence ID" value="NZ_LWQT01000077.1"/>
</dbReference>
<proteinExistence type="predicted"/>
<comment type="caution">
    <text evidence="1">The sequence shown here is derived from an EMBL/GenBank/DDBJ whole genome shotgun (WGS) entry which is preliminary data.</text>
</comment>
<dbReference type="Proteomes" id="UP000078428">
    <property type="component" value="Unassembled WGS sequence"/>
</dbReference>
<evidence type="ECO:0000313" key="2">
    <source>
        <dbReference type="Proteomes" id="UP000078428"/>
    </source>
</evidence>
<dbReference type="EMBL" id="LWQT01000077">
    <property type="protein sequence ID" value="OAN48058.1"/>
    <property type="molecule type" value="Genomic_DNA"/>
</dbReference>
<gene>
    <name evidence="1" type="ORF">A6A04_04690</name>
</gene>
<organism evidence="1 2">
    <name type="scientific">Paramagnetospirillum marisnigri</name>
    <dbReference type="NCBI Taxonomy" id="1285242"/>
    <lineage>
        <taxon>Bacteria</taxon>
        <taxon>Pseudomonadati</taxon>
        <taxon>Pseudomonadota</taxon>
        <taxon>Alphaproteobacteria</taxon>
        <taxon>Rhodospirillales</taxon>
        <taxon>Magnetospirillaceae</taxon>
        <taxon>Paramagnetospirillum</taxon>
    </lineage>
</organism>
<dbReference type="AlphaFoldDB" id="A0A178MIV7"/>
<accession>A0A178MIV7</accession>
<protein>
    <submittedName>
        <fullName evidence="1">Uncharacterized protein</fullName>
    </submittedName>
</protein>
<evidence type="ECO:0000313" key="1">
    <source>
        <dbReference type="EMBL" id="OAN48058.1"/>
    </source>
</evidence>